<evidence type="ECO:0000256" key="1">
    <source>
        <dbReference type="SAM" id="MobiDB-lite"/>
    </source>
</evidence>
<evidence type="ECO:0000313" key="3">
    <source>
        <dbReference type="Proteomes" id="UP000516437"/>
    </source>
</evidence>
<evidence type="ECO:0000313" key="2">
    <source>
        <dbReference type="EMBL" id="KAB1215641.1"/>
    </source>
</evidence>
<comment type="caution">
    <text evidence="2">The sequence shown here is derived from an EMBL/GenBank/DDBJ whole genome shotgun (WGS) entry which is preliminary data.</text>
</comment>
<proteinExistence type="predicted"/>
<dbReference type="AlphaFoldDB" id="A0A6A1VRV3"/>
<accession>A0A6A1VRV3</accession>
<reference evidence="2 3" key="1">
    <citation type="journal article" date="2019" name="Plant Biotechnol. J.">
        <title>The red bayberry genome and genetic basis of sex determination.</title>
        <authorList>
            <person name="Jia H.M."/>
            <person name="Jia H.J."/>
            <person name="Cai Q.L."/>
            <person name="Wang Y."/>
            <person name="Zhao H.B."/>
            <person name="Yang W.F."/>
            <person name="Wang G.Y."/>
            <person name="Li Y.H."/>
            <person name="Zhan D.L."/>
            <person name="Shen Y.T."/>
            <person name="Niu Q.F."/>
            <person name="Chang L."/>
            <person name="Qiu J."/>
            <person name="Zhao L."/>
            <person name="Xie H.B."/>
            <person name="Fu W.Y."/>
            <person name="Jin J."/>
            <person name="Li X.W."/>
            <person name="Jiao Y."/>
            <person name="Zhou C.C."/>
            <person name="Tu T."/>
            <person name="Chai C.Y."/>
            <person name="Gao J.L."/>
            <person name="Fan L.J."/>
            <person name="van de Weg E."/>
            <person name="Wang J.Y."/>
            <person name="Gao Z.S."/>
        </authorList>
    </citation>
    <scope>NUCLEOTIDE SEQUENCE [LARGE SCALE GENOMIC DNA]</scope>
    <source>
        <tissue evidence="2">Leaves</tissue>
    </source>
</reference>
<dbReference type="Proteomes" id="UP000516437">
    <property type="component" value="Chromosome 4"/>
</dbReference>
<dbReference type="EMBL" id="RXIC02000022">
    <property type="protein sequence ID" value="KAB1215641.1"/>
    <property type="molecule type" value="Genomic_DNA"/>
</dbReference>
<sequence length="72" mass="7877">MSPNLLRYLWGTSPNGTSRIHLPPVPRVEDFDLVNVDPALLQVIPPPPALPVEGNGDNEIIDLTSDTESEMD</sequence>
<gene>
    <name evidence="2" type="ORF">CJ030_MR4G023302</name>
</gene>
<keyword evidence="3" id="KW-1185">Reference proteome</keyword>
<feature type="region of interest" description="Disordered" evidence="1">
    <location>
        <begin position="46"/>
        <end position="72"/>
    </location>
</feature>
<name>A0A6A1VRV3_9ROSI</name>
<organism evidence="2 3">
    <name type="scientific">Morella rubra</name>
    <name type="common">Chinese bayberry</name>
    <dbReference type="NCBI Taxonomy" id="262757"/>
    <lineage>
        <taxon>Eukaryota</taxon>
        <taxon>Viridiplantae</taxon>
        <taxon>Streptophyta</taxon>
        <taxon>Embryophyta</taxon>
        <taxon>Tracheophyta</taxon>
        <taxon>Spermatophyta</taxon>
        <taxon>Magnoliopsida</taxon>
        <taxon>eudicotyledons</taxon>
        <taxon>Gunneridae</taxon>
        <taxon>Pentapetalae</taxon>
        <taxon>rosids</taxon>
        <taxon>fabids</taxon>
        <taxon>Fagales</taxon>
        <taxon>Myricaceae</taxon>
        <taxon>Morella</taxon>
    </lineage>
</organism>
<protein>
    <submittedName>
        <fullName evidence="2">Uncharacterized protein</fullName>
    </submittedName>
</protein>